<feature type="binding site" evidence="12">
    <location>
        <begin position="132"/>
        <end position="135"/>
    </location>
    <ligand>
        <name>FMN</name>
        <dbReference type="ChEBI" id="CHEBI:58210"/>
    </ligand>
</feature>
<evidence type="ECO:0000256" key="11">
    <source>
        <dbReference type="PIRNR" id="PIRNR000207"/>
    </source>
</evidence>
<evidence type="ECO:0000313" key="16">
    <source>
        <dbReference type="Proteomes" id="UP000001844"/>
    </source>
</evidence>
<reference evidence="16" key="1">
    <citation type="submission" date="2010-04" db="EMBL/GenBank/DDBJ databases">
        <title>Complete genome sequence of Nitrosococcus halophilus Nc4, a salt-adapted, aerobic obligate ammonia-oxidizing sulfur purple bacterium.</title>
        <authorList>
            <consortium name="US DOE Joint Genome Institute"/>
            <person name="Campbell M.A."/>
            <person name="Malfatti S.A."/>
            <person name="Chain P.S.G."/>
            <person name="Heidelberg J.F."/>
            <person name="Ward B.B."/>
            <person name="Klotz M.G."/>
        </authorList>
    </citation>
    <scope>NUCLEOTIDE SEQUENCE [LARGE SCALE GENOMIC DNA]</scope>
    <source>
        <strain evidence="16">Nc4</strain>
    </source>
</reference>
<keyword evidence="4 11" id="KW-0288">FMN</keyword>
<feature type="domain" description="FAD-binding FR-type" evidence="14">
    <location>
        <begin position="248"/>
        <end position="466"/>
    </location>
</feature>
<evidence type="ECO:0000256" key="5">
    <source>
        <dbReference type="ARBA" id="ARBA00022827"/>
    </source>
</evidence>
<dbReference type="EC" id="1.8.1.2" evidence="11"/>
<dbReference type="FunFam" id="3.40.50.80:FF:000001">
    <property type="entry name" value="NADPH--cytochrome P450 reductase 1"/>
    <property type="match status" value="1"/>
</dbReference>
<evidence type="ECO:0000259" key="14">
    <source>
        <dbReference type="PROSITE" id="PS51384"/>
    </source>
</evidence>
<dbReference type="KEGG" id="nhl:Nhal_1296"/>
<dbReference type="Gene3D" id="3.40.50.360">
    <property type="match status" value="1"/>
</dbReference>
<keyword evidence="5 11" id="KW-0274">FAD</keyword>
<keyword evidence="6 11" id="KW-0521">NADP</keyword>
<sequence length="617" mass="68869">MAKRLTYVAMGNDLFSVQNSPLTAEQAETLNRLIPALTTEQLTWLGGYLAGFNAARQGAGSAAQPMAQPVADASPARAVTVLFGSQTGNAEKLAEMLCQRLSAAGFTPTLQNMGSYKTRQLKREDYLFVIVSTHGEGDPPDNAEAFHEFLHGKKAPKLDSLRFSVLALGDSSYEHFCKTGQDFDTRLEALGGQRFYPRMDCDVDYDDSAEAWIDGILKSLSDELSTPAAVTTGSAVAVPATTSSYSRKNPFPAALLENLKITGRGSSKDVRHVELSLEGSSLSFEPGDSLGIVPSNCPELVAELMEVAGLDPKAVVSDAKKETTTLEEALSHSYEITTITRPFLEKYATFAESRELGRLLQEENRAQLRDFIYGREIIDVVRGYPLRGITAEQFIGLLRKLPPRLYSIASSYQANPDEVHLTVGVVRYQSHGRSRKGVATTFLSERVPEDGTVPVYVDSNKNFRLPEDSATPIIMVGPGTGVAPFRAFLEEREVTEASGRNWLFFGDRHFHTDFLYQREWLDYRKNGLLTRIDVAFSRDEEKKTYVQHRMLENSRELYAWLEEGAYFYVCGDAEYMAPDVHEALLSIVEKESRVSREKAVEYVRDLQQSRRYQRDVY</sequence>
<keyword evidence="7 11" id="KW-0249">Electron transport</keyword>
<keyword evidence="16" id="KW-1185">Reference proteome</keyword>
<dbReference type="Gene3D" id="1.20.990.10">
    <property type="entry name" value="NADPH-cytochrome p450 Reductase, Chain A, domain 3"/>
    <property type="match status" value="1"/>
</dbReference>
<evidence type="ECO:0000256" key="10">
    <source>
        <dbReference type="ARBA" id="ARBA00052219"/>
    </source>
</evidence>
<dbReference type="Gene3D" id="2.40.30.10">
    <property type="entry name" value="Translation factors"/>
    <property type="match status" value="1"/>
</dbReference>
<evidence type="ECO:0000259" key="13">
    <source>
        <dbReference type="PROSITE" id="PS50902"/>
    </source>
</evidence>
<evidence type="ECO:0000256" key="9">
    <source>
        <dbReference type="ARBA" id="ARBA00023192"/>
    </source>
</evidence>
<evidence type="ECO:0000256" key="1">
    <source>
        <dbReference type="ARBA" id="ARBA00022448"/>
    </source>
</evidence>
<dbReference type="UniPathway" id="UPA00140">
    <property type="reaction ID" value="UER00207"/>
</dbReference>
<dbReference type="GO" id="GO:0004783">
    <property type="term" value="F:sulfite reductase (NADPH) activity"/>
    <property type="evidence" value="ECO:0007669"/>
    <property type="project" value="UniProtKB-EC"/>
</dbReference>
<dbReference type="NCBIfam" id="TIGR01931">
    <property type="entry name" value="cysJ"/>
    <property type="match status" value="1"/>
</dbReference>
<dbReference type="SUPFAM" id="SSF63380">
    <property type="entry name" value="Riboflavin synthase domain-like"/>
    <property type="match status" value="1"/>
</dbReference>
<feature type="binding site" evidence="12">
    <location>
        <begin position="422"/>
        <end position="424"/>
    </location>
    <ligand>
        <name>FAD</name>
        <dbReference type="ChEBI" id="CHEBI:57692"/>
    </ligand>
</feature>
<dbReference type="InterPro" id="IPR003097">
    <property type="entry name" value="CysJ-like_FAD-binding"/>
</dbReference>
<dbReference type="PROSITE" id="PS51384">
    <property type="entry name" value="FAD_FR"/>
    <property type="match status" value="1"/>
</dbReference>
<evidence type="ECO:0000256" key="12">
    <source>
        <dbReference type="PIRSR" id="PIRSR000207-1"/>
    </source>
</evidence>
<dbReference type="InterPro" id="IPR017938">
    <property type="entry name" value="Riboflavin_synthase-like_b-brl"/>
</dbReference>
<dbReference type="InterPro" id="IPR017927">
    <property type="entry name" value="FAD-bd_FR_type"/>
</dbReference>
<evidence type="ECO:0000256" key="4">
    <source>
        <dbReference type="ARBA" id="ARBA00022643"/>
    </source>
</evidence>
<gene>
    <name evidence="15" type="ordered locus">Nhal_1296</name>
</gene>
<dbReference type="GO" id="GO:0070814">
    <property type="term" value="P:hydrogen sulfide biosynthetic process"/>
    <property type="evidence" value="ECO:0007669"/>
    <property type="project" value="UniProtKB-UniPathway"/>
</dbReference>
<feature type="binding site" evidence="12">
    <location>
        <position position="337"/>
    </location>
    <ligand>
        <name>FAD</name>
        <dbReference type="ChEBI" id="CHEBI:57692"/>
    </ligand>
</feature>
<proteinExistence type="predicted"/>
<dbReference type="PROSITE" id="PS50902">
    <property type="entry name" value="FLAVODOXIN_LIKE"/>
    <property type="match status" value="1"/>
</dbReference>
<protein>
    <recommendedName>
        <fullName evidence="11">Sulfite reductase [NADPH] flavoprotein alpha-component</fullName>
        <shortName evidence="11">SiR-FP</shortName>
        <ecNumber evidence="11">1.8.1.2</ecNumber>
    </recommendedName>
</protein>
<dbReference type="Pfam" id="PF00175">
    <property type="entry name" value="NAD_binding_1"/>
    <property type="match status" value="1"/>
</dbReference>
<keyword evidence="8 11" id="KW-0560">Oxidoreductase</keyword>
<dbReference type="STRING" id="472759.Nhal_1296"/>
<evidence type="ECO:0000256" key="7">
    <source>
        <dbReference type="ARBA" id="ARBA00022982"/>
    </source>
</evidence>
<keyword evidence="3 11" id="KW-0285">Flavoprotein</keyword>
<dbReference type="PRINTS" id="PR00369">
    <property type="entry name" value="FLAVODOXIN"/>
</dbReference>
<dbReference type="SUPFAM" id="SSF52218">
    <property type="entry name" value="Flavoproteins"/>
    <property type="match status" value="1"/>
</dbReference>
<dbReference type="CDD" id="cd06199">
    <property type="entry name" value="SiR"/>
    <property type="match status" value="1"/>
</dbReference>
<dbReference type="InterPro" id="IPR010199">
    <property type="entry name" value="CysJ"/>
</dbReference>
<evidence type="ECO:0000256" key="8">
    <source>
        <dbReference type="ARBA" id="ARBA00023002"/>
    </source>
</evidence>
<dbReference type="PANTHER" id="PTHR19384:SF128">
    <property type="entry name" value="NADPH OXIDOREDUCTASE A"/>
    <property type="match status" value="1"/>
</dbReference>
<evidence type="ECO:0000256" key="3">
    <source>
        <dbReference type="ARBA" id="ARBA00022630"/>
    </source>
</evidence>
<comment type="catalytic activity">
    <reaction evidence="10 11">
        <text>hydrogen sulfide + 3 NADP(+) + 3 H2O = sulfite + 3 NADPH + 4 H(+)</text>
        <dbReference type="Rhea" id="RHEA:13801"/>
        <dbReference type="ChEBI" id="CHEBI:15377"/>
        <dbReference type="ChEBI" id="CHEBI:15378"/>
        <dbReference type="ChEBI" id="CHEBI:17359"/>
        <dbReference type="ChEBI" id="CHEBI:29919"/>
        <dbReference type="ChEBI" id="CHEBI:57783"/>
        <dbReference type="ChEBI" id="CHEBI:58349"/>
        <dbReference type="EC" id="1.8.1.2"/>
    </reaction>
</comment>
<dbReference type="PANTHER" id="PTHR19384">
    <property type="entry name" value="NITRIC OXIDE SYNTHASE-RELATED"/>
    <property type="match status" value="1"/>
</dbReference>
<feature type="binding site" evidence="12">
    <location>
        <begin position="543"/>
        <end position="547"/>
    </location>
    <ligand>
        <name>NADP(+)</name>
        <dbReference type="ChEBI" id="CHEBI:58349"/>
    </ligand>
</feature>
<dbReference type="EMBL" id="CP001798">
    <property type="protein sequence ID" value="ADE14448.1"/>
    <property type="molecule type" value="Genomic_DNA"/>
</dbReference>
<dbReference type="GO" id="GO:0010181">
    <property type="term" value="F:FMN binding"/>
    <property type="evidence" value="ECO:0007669"/>
    <property type="project" value="InterPro"/>
</dbReference>
<comment type="function">
    <text evidence="11">Component of the sulfite reductase complex that catalyzes the 6-electron reduction of sulfite to sulfide. This is one of several activities required for the biosynthesis of L-cysteine from sulfate. The flavoprotein component catalyzes the electron flow from NADPH -&gt; FAD -&gt; FMN to the hemoprotein component.</text>
</comment>
<dbReference type="AlphaFoldDB" id="D5C0C2"/>
<dbReference type="SUPFAM" id="SSF52343">
    <property type="entry name" value="Ferredoxin reductase-like, C-terminal NADP-linked domain"/>
    <property type="match status" value="1"/>
</dbReference>
<keyword evidence="1 11" id="KW-0813">Transport</keyword>
<dbReference type="eggNOG" id="COG0369">
    <property type="taxonomic scope" value="Bacteria"/>
</dbReference>
<evidence type="ECO:0000256" key="2">
    <source>
        <dbReference type="ARBA" id="ARBA00022605"/>
    </source>
</evidence>
<dbReference type="HOGENOM" id="CLU_001570_17_7_6"/>
<name>D5C0C2_NITHN</name>
<keyword evidence="9 11" id="KW-0198">Cysteine biosynthesis</keyword>
<dbReference type="Pfam" id="PF00258">
    <property type="entry name" value="Flavodoxin_1"/>
    <property type="match status" value="1"/>
</dbReference>
<dbReference type="Proteomes" id="UP000001844">
    <property type="component" value="Chromosome"/>
</dbReference>
<feature type="binding site" evidence="12">
    <location>
        <position position="617"/>
    </location>
    <ligand>
        <name>FAD</name>
        <dbReference type="ChEBI" id="CHEBI:57692"/>
    </ligand>
</feature>
<feature type="binding site" evidence="12">
    <location>
        <begin position="537"/>
        <end position="538"/>
    </location>
    <ligand>
        <name>NADP(+)</name>
        <dbReference type="ChEBI" id="CHEBI:58349"/>
    </ligand>
</feature>
<dbReference type="InterPro" id="IPR001709">
    <property type="entry name" value="Flavoprot_Pyr_Nucl_cyt_Rdtase"/>
</dbReference>
<dbReference type="GO" id="GO:0019344">
    <property type="term" value="P:cysteine biosynthetic process"/>
    <property type="evidence" value="ECO:0007669"/>
    <property type="project" value="UniProtKB-KW"/>
</dbReference>
<dbReference type="GO" id="GO:0005829">
    <property type="term" value="C:cytosol"/>
    <property type="evidence" value="ECO:0007669"/>
    <property type="project" value="TreeGrafter"/>
</dbReference>
<dbReference type="InterPro" id="IPR039261">
    <property type="entry name" value="FNR_nucleotide-bd"/>
</dbReference>
<dbReference type="Pfam" id="PF00667">
    <property type="entry name" value="FAD_binding_1"/>
    <property type="match status" value="1"/>
</dbReference>
<feature type="domain" description="Flavodoxin-like" evidence="13">
    <location>
        <begin position="79"/>
        <end position="217"/>
    </location>
</feature>
<evidence type="ECO:0000256" key="6">
    <source>
        <dbReference type="ARBA" id="ARBA00022857"/>
    </source>
</evidence>
<dbReference type="InterPro" id="IPR001094">
    <property type="entry name" value="Flavdoxin-like"/>
</dbReference>
<dbReference type="PRINTS" id="PR00371">
    <property type="entry name" value="FPNCR"/>
</dbReference>
<dbReference type="InterPro" id="IPR008254">
    <property type="entry name" value="Flavodoxin/NO_synth"/>
</dbReference>
<comment type="cofactor">
    <cofactor evidence="11 12">
        <name>FMN</name>
        <dbReference type="ChEBI" id="CHEBI:58210"/>
    </cofactor>
    <text evidence="11 12">Binds 1 FMN per subunit.</text>
</comment>
<comment type="subunit">
    <text evidence="11">Alpha(8)-beta(8). The alpha component is a flavoprotein, the beta component is a hemoprotein.</text>
</comment>
<comment type="pathway">
    <text evidence="11">Sulfur metabolism; hydrogen sulfide biosynthesis; hydrogen sulfide from sulfite (NADPH route): step 1/1.</text>
</comment>
<feature type="binding site" evidence="12">
    <location>
        <begin position="404"/>
        <end position="407"/>
    </location>
    <ligand>
        <name>FAD</name>
        <dbReference type="ChEBI" id="CHEBI:57692"/>
    </ligand>
</feature>
<organism evidence="15 16">
    <name type="scientific">Nitrosococcus halophilus (strain Nc4)</name>
    <dbReference type="NCBI Taxonomy" id="472759"/>
    <lineage>
        <taxon>Bacteria</taxon>
        <taxon>Pseudomonadati</taxon>
        <taxon>Pseudomonadota</taxon>
        <taxon>Gammaproteobacteria</taxon>
        <taxon>Chromatiales</taxon>
        <taxon>Chromatiaceae</taxon>
        <taxon>Nitrosococcus</taxon>
    </lineage>
</organism>
<dbReference type="GO" id="GO:0050660">
    <property type="term" value="F:flavin adenine dinucleotide binding"/>
    <property type="evidence" value="ECO:0007669"/>
    <property type="project" value="InterPro"/>
</dbReference>
<comment type="cofactor">
    <cofactor evidence="11 12">
        <name>FAD</name>
        <dbReference type="ChEBI" id="CHEBI:57692"/>
    </cofactor>
    <text evidence="11 12">Binds 1 FAD per subunit.</text>
</comment>
<feature type="binding site" evidence="12">
    <location>
        <begin position="85"/>
        <end position="90"/>
    </location>
    <ligand>
        <name>FMN</name>
        <dbReference type="ChEBI" id="CHEBI:58210"/>
    </ligand>
</feature>
<dbReference type="InterPro" id="IPR001433">
    <property type="entry name" value="OxRdtase_FAD/NAD-bd"/>
</dbReference>
<feature type="binding site" evidence="12">
    <location>
        <begin position="168"/>
        <end position="177"/>
    </location>
    <ligand>
        <name>FMN</name>
        <dbReference type="ChEBI" id="CHEBI:58210"/>
    </ligand>
</feature>
<dbReference type="PIRSF" id="PIRSF000207">
    <property type="entry name" value="SiR-FP_CysJ"/>
    <property type="match status" value="1"/>
</dbReference>
<accession>D5C0C2</accession>
<dbReference type="InterPro" id="IPR029039">
    <property type="entry name" value="Flavoprotein-like_sf"/>
</dbReference>
<feature type="binding site" evidence="12">
    <location>
        <position position="428"/>
    </location>
    <ligand>
        <name>FAD</name>
        <dbReference type="ChEBI" id="CHEBI:57692"/>
    </ligand>
</feature>
<keyword evidence="2 11" id="KW-0028">Amino-acid biosynthesis</keyword>
<evidence type="ECO:0000313" key="15">
    <source>
        <dbReference type="EMBL" id="ADE14448.1"/>
    </source>
</evidence>
<dbReference type="Gene3D" id="3.40.50.80">
    <property type="entry name" value="Nucleotide-binding domain of ferredoxin-NADP reductase (FNR) module"/>
    <property type="match status" value="1"/>
</dbReference>
<feature type="binding site" evidence="12">
    <location>
        <position position="579"/>
    </location>
    <ligand>
        <name>NADP(+)</name>
        <dbReference type="ChEBI" id="CHEBI:58349"/>
    </ligand>
</feature>
<dbReference type="InterPro" id="IPR023173">
    <property type="entry name" value="NADPH_Cyt_P450_Rdtase_alpha"/>
</dbReference>